<keyword evidence="4" id="KW-1185">Reference proteome</keyword>
<dbReference type="RefSeq" id="WP_152891024.1">
    <property type="nucleotide sequence ID" value="NZ_VJZD01000096.1"/>
</dbReference>
<organism evidence="3 4">
    <name type="scientific">Streptomyces adustus</name>
    <dbReference type="NCBI Taxonomy" id="1609272"/>
    <lineage>
        <taxon>Bacteria</taxon>
        <taxon>Bacillati</taxon>
        <taxon>Actinomycetota</taxon>
        <taxon>Actinomycetes</taxon>
        <taxon>Kitasatosporales</taxon>
        <taxon>Streptomycetaceae</taxon>
        <taxon>Streptomyces</taxon>
    </lineage>
</organism>
<feature type="region of interest" description="Disordered" evidence="1">
    <location>
        <begin position="145"/>
        <end position="164"/>
    </location>
</feature>
<evidence type="ECO:0000313" key="3">
    <source>
        <dbReference type="EMBL" id="MPY34020.1"/>
    </source>
</evidence>
<protein>
    <submittedName>
        <fullName evidence="3">Uncharacterized protein</fullName>
    </submittedName>
</protein>
<reference evidence="3 4" key="1">
    <citation type="submission" date="2019-07" db="EMBL/GenBank/DDBJ databases">
        <title>New species of Amycolatopsis and Streptomyces.</title>
        <authorList>
            <person name="Duangmal K."/>
            <person name="Teo W.F.A."/>
            <person name="Lipun K."/>
        </authorList>
    </citation>
    <scope>NUCLEOTIDE SEQUENCE [LARGE SCALE GENOMIC DNA]</scope>
    <source>
        <strain evidence="3 4">NBRC 109810</strain>
    </source>
</reference>
<gene>
    <name evidence="3" type="ORF">FNH09_23065</name>
</gene>
<accession>A0A5N8VFJ6</accession>
<name>A0A5N8VFJ6_9ACTN</name>
<sequence length="360" mass="39876">MAADDPSDEEVRAVIGAHLTRFGRRRHPAPALEDLLLTRSHLLEGTITRRTEDRTEQTRHRPGTIDLSDRPTYDVLGDYKLGPGESPLDRPLDLVRRGTVHLRSCDCGNGRRQCADCRGMTYRPCEPAQVCAACQGVTMCTQYLKHGGLPSTPPRPRKPGRADRPEERVTCEGCHTPDSACPGCRGWGKVRCPQCEATGRIPCASCSRTGTVKCTTCEGHGNLTSWTAGRIKWTRHPETITPPVPRPRRIGSELNAGGWQEDRLDTGDPLPGDLSLDQRTALEPHLRHRKDERQRQVVLRRLTVVTARLPGSPHREFYVFRGADGRLRAVGRLSQEGRWKASVIAGAVVALAILVLVLIR</sequence>
<evidence type="ECO:0000256" key="1">
    <source>
        <dbReference type="SAM" id="MobiDB-lite"/>
    </source>
</evidence>
<keyword evidence="2" id="KW-0812">Transmembrane</keyword>
<dbReference type="EMBL" id="VJZD01000096">
    <property type="protein sequence ID" value="MPY34020.1"/>
    <property type="molecule type" value="Genomic_DNA"/>
</dbReference>
<dbReference type="AlphaFoldDB" id="A0A5N8VFJ6"/>
<proteinExistence type="predicted"/>
<dbReference type="OrthoDB" id="4118908at2"/>
<evidence type="ECO:0000256" key="2">
    <source>
        <dbReference type="SAM" id="Phobius"/>
    </source>
</evidence>
<comment type="caution">
    <text evidence="3">The sequence shown here is derived from an EMBL/GenBank/DDBJ whole genome shotgun (WGS) entry which is preliminary data.</text>
</comment>
<feature type="transmembrane region" description="Helical" evidence="2">
    <location>
        <begin position="339"/>
        <end position="359"/>
    </location>
</feature>
<keyword evidence="2" id="KW-1133">Transmembrane helix</keyword>
<dbReference type="Proteomes" id="UP000325849">
    <property type="component" value="Unassembled WGS sequence"/>
</dbReference>
<evidence type="ECO:0000313" key="4">
    <source>
        <dbReference type="Proteomes" id="UP000325849"/>
    </source>
</evidence>
<keyword evidence="2" id="KW-0472">Membrane</keyword>